<reference evidence="2 3" key="1">
    <citation type="journal article" date="2022" name="bioRxiv">
        <title>Genomics of Preaxostyla Flagellates Illuminates Evolutionary Transitions and the Path Towards Mitochondrial Loss.</title>
        <authorList>
            <person name="Novak L.V.F."/>
            <person name="Treitli S.C."/>
            <person name="Pyrih J."/>
            <person name="Halakuc P."/>
            <person name="Pipaliya S.V."/>
            <person name="Vacek V."/>
            <person name="Brzon O."/>
            <person name="Soukal P."/>
            <person name="Eme L."/>
            <person name="Dacks J.B."/>
            <person name="Karnkowska A."/>
            <person name="Elias M."/>
            <person name="Hampl V."/>
        </authorList>
    </citation>
    <scope>NUCLEOTIDE SEQUENCE [LARGE SCALE GENOMIC DNA]</scope>
    <source>
        <strain evidence="2">NAU3</strain>
        <tissue evidence="2">Gut</tissue>
    </source>
</reference>
<feature type="compositionally biased region" description="Low complexity" evidence="1">
    <location>
        <begin position="881"/>
        <end position="893"/>
    </location>
</feature>
<dbReference type="InterPro" id="IPR011989">
    <property type="entry name" value="ARM-like"/>
</dbReference>
<feature type="compositionally biased region" description="Polar residues" evidence="1">
    <location>
        <begin position="774"/>
        <end position="785"/>
    </location>
</feature>
<dbReference type="InterPro" id="IPR002554">
    <property type="entry name" value="PP2A_B56"/>
</dbReference>
<feature type="compositionally biased region" description="Basic and acidic residues" evidence="1">
    <location>
        <begin position="786"/>
        <end position="802"/>
    </location>
</feature>
<comment type="caution">
    <text evidence="2">The sequence shown here is derived from an EMBL/GenBank/DDBJ whole genome shotgun (WGS) entry which is preliminary data.</text>
</comment>
<evidence type="ECO:0000256" key="1">
    <source>
        <dbReference type="SAM" id="MobiDB-lite"/>
    </source>
</evidence>
<dbReference type="PANTHER" id="PTHR10257">
    <property type="entry name" value="SERINE/THREONINE PROTEIN PHOSPHATASE 2A PP2A REGULATORY SUBUNIT B"/>
    <property type="match status" value="1"/>
</dbReference>
<feature type="compositionally biased region" description="Basic and acidic residues" evidence="1">
    <location>
        <begin position="835"/>
        <end position="851"/>
    </location>
</feature>
<proteinExistence type="predicted"/>
<sequence length="915" mass="102544">MSADTATAPPTVVTSQFKRPELKKRQSANRLLLGACPEQTTDDTSHTLFSSAAIANLMDKINMQLVSDVASKKKDQLYGSYHNIEYTYPTIPTFPKFSDTPQSEHDSLLAQYFEACCLPVNWADTATEEQILDRERKGTLLDSILEYLTTQQSLPEDRPTPLFPQSLWHLVRKFVETNIIRELPPTNPIVAASLEYDEDDPVLERAWPHLQQCYEIFLLFILSPDVDPKISRTTTVDVNLVTSLFTLFASDDPRERDYIKSTIHRIYARYASHRPLLRRLMSQSAESVVTTNDRLNGLPEVLKIMLSIIAGLTVPIKQEYQSLFHHTLLQLHTPTTLPLFHKQLSQAVCLYLTKDPTLFIPLVSFLLRTWPKVHSAKETLLLDEISDAIGSVGAAELIAMDAVQQTSQSAPSSQSSTPKPTGSGPRLKVRHPLLTKLFEQISLSATSLQFQVAEKALTLFTLQPVIDLMTGLKMEVFPMLFTALHSSARTHWNGSVRDLSFSVLKLMDETDSILFAGCAGNKKDTHNNKTAQEVRRKWERTELVAKMNIEHAQQAALKVNANMKEEDAHAIEDAQLLWWDAEQDDVKDVMRNIIQNSNLSSSLQQTILHHTKKLNRTRSSHSHSPSHAFISPLPSPSPPNDNQPSPRLPHYSRLSTTSPTPHSALIEDLSDGEEMPITIMVRKSTGPAPARRGVRRKSLLPVGVAKEAIQELQTYQPIDGELDTQFYKVEENEKEETGLKSPVGGEETKLETDHPLGEKKGSGITKRRRAAVTPSGSPKASSQASPKEEKRELEKDDKSEKQKRPKPSPVEKKDDEPQLLCPSPLKTVTYTLTDFEEKKEDDKKAEEESHKSLPRKGSTLLSPSPKVKTIQTVGLVKRKSTTTPISSPKPTGVVKKKEEKSSQVNPEVRKEKKKT</sequence>
<name>A0ABQ9Y127_9EUKA</name>
<organism evidence="2 3">
    <name type="scientific">Blattamonas nauphoetae</name>
    <dbReference type="NCBI Taxonomy" id="2049346"/>
    <lineage>
        <taxon>Eukaryota</taxon>
        <taxon>Metamonada</taxon>
        <taxon>Preaxostyla</taxon>
        <taxon>Oxymonadida</taxon>
        <taxon>Blattamonas</taxon>
    </lineage>
</organism>
<feature type="compositionally biased region" description="Basic and acidic residues" evidence="1">
    <location>
        <begin position="746"/>
        <end position="761"/>
    </location>
</feature>
<dbReference type="EMBL" id="JARBJD010000046">
    <property type="protein sequence ID" value="KAK2957434.1"/>
    <property type="molecule type" value="Genomic_DNA"/>
</dbReference>
<accession>A0ABQ9Y127</accession>
<evidence type="ECO:0000313" key="3">
    <source>
        <dbReference type="Proteomes" id="UP001281761"/>
    </source>
</evidence>
<gene>
    <name evidence="2" type="ORF">BLNAU_7590</name>
</gene>
<dbReference type="InterPro" id="IPR016024">
    <property type="entry name" value="ARM-type_fold"/>
</dbReference>
<feature type="region of interest" description="Disordered" evidence="1">
    <location>
        <begin position="408"/>
        <end position="427"/>
    </location>
</feature>
<feature type="compositionally biased region" description="Low complexity" evidence="1">
    <location>
        <begin position="408"/>
        <end position="425"/>
    </location>
</feature>
<feature type="region of interest" description="Disordered" evidence="1">
    <location>
        <begin position="732"/>
        <end position="915"/>
    </location>
</feature>
<evidence type="ECO:0000313" key="2">
    <source>
        <dbReference type="EMBL" id="KAK2957434.1"/>
    </source>
</evidence>
<protein>
    <submittedName>
        <fullName evidence="2">Serine/threonine-protein phosphatase 2A 56 kDa regulatory subunit gamma</fullName>
    </submittedName>
</protein>
<dbReference type="PANTHER" id="PTHR10257:SF3">
    <property type="entry name" value="SERINE_THREONINE-PROTEIN PHOSPHATASE 2A 56 KDA REGULATORY SUBUNIT GAMMA ISOFORM"/>
    <property type="match status" value="1"/>
</dbReference>
<dbReference type="Pfam" id="PF01603">
    <property type="entry name" value="B56"/>
    <property type="match status" value="2"/>
</dbReference>
<dbReference type="Proteomes" id="UP001281761">
    <property type="component" value="Unassembled WGS sequence"/>
</dbReference>
<keyword evidence="3" id="KW-1185">Reference proteome</keyword>
<dbReference type="SUPFAM" id="SSF48371">
    <property type="entry name" value="ARM repeat"/>
    <property type="match status" value="1"/>
</dbReference>
<feature type="region of interest" description="Disordered" evidence="1">
    <location>
        <begin position="613"/>
        <end position="671"/>
    </location>
</feature>
<dbReference type="Gene3D" id="1.25.10.10">
    <property type="entry name" value="Leucine-rich Repeat Variant"/>
    <property type="match status" value="1"/>
</dbReference>